<comment type="caution">
    <text evidence="1">The sequence shown here is derived from an EMBL/GenBank/DDBJ whole genome shotgun (WGS) entry which is preliminary data.</text>
</comment>
<dbReference type="RefSeq" id="WP_147048203.1">
    <property type="nucleotide sequence ID" value="NZ_BJZV01000023.1"/>
</dbReference>
<name>A0A512JPB3_9HYPH</name>
<proteinExistence type="predicted"/>
<evidence type="ECO:0000313" key="1">
    <source>
        <dbReference type="EMBL" id="GEP11791.1"/>
    </source>
</evidence>
<accession>A0A512JPB3</accession>
<gene>
    <name evidence="1" type="ORF">MGN01_36360</name>
</gene>
<organism evidence="1 2">
    <name type="scientific">Methylobacterium gnaphalii</name>
    <dbReference type="NCBI Taxonomy" id="1010610"/>
    <lineage>
        <taxon>Bacteria</taxon>
        <taxon>Pseudomonadati</taxon>
        <taxon>Pseudomonadota</taxon>
        <taxon>Alphaproteobacteria</taxon>
        <taxon>Hyphomicrobiales</taxon>
        <taxon>Methylobacteriaceae</taxon>
        <taxon>Methylobacterium</taxon>
    </lineage>
</organism>
<dbReference type="EMBL" id="BJZV01000023">
    <property type="protein sequence ID" value="GEP11791.1"/>
    <property type="molecule type" value="Genomic_DNA"/>
</dbReference>
<sequence length="85" mass="9213">MRSTALAAFTAGQLSDELKARGERASCPFPCHEGQERALDARALEHARALLAAGDLTEAAIWLGRAHPHLTRLPDLVERALRSKA</sequence>
<reference evidence="1 2" key="1">
    <citation type="submission" date="2019-07" db="EMBL/GenBank/DDBJ databases">
        <title>Whole genome shotgun sequence of Methylobacterium gnaphalii NBRC 107716.</title>
        <authorList>
            <person name="Hosoyama A."/>
            <person name="Uohara A."/>
            <person name="Ohji S."/>
            <person name="Ichikawa N."/>
        </authorList>
    </citation>
    <scope>NUCLEOTIDE SEQUENCE [LARGE SCALE GENOMIC DNA]</scope>
    <source>
        <strain evidence="1 2">NBRC 107716</strain>
    </source>
</reference>
<dbReference type="AlphaFoldDB" id="A0A512JPB3"/>
<protein>
    <submittedName>
        <fullName evidence="1">Uncharacterized protein</fullName>
    </submittedName>
</protein>
<evidence type="ECO:0000313" key="2">
    <source>
        <dbReference type="Proteomes" id="UP000321750"/>
    </source>
</evidence>
<keyword evidence="2" id="KW-1185">Reference proteome</keyword>
<dbReference type="Proteomes" id="UP000321750">
    <property type="component" value="Unassembled WGS sequence"/>
</dbReference>